<accession>A0A9Q8YGS0</accession>
<dbReference type="RefSeq" id="WP_034802223.1">
    <property type="nucleotide sequence ID" value="NZ_CP015882.1"/>
</dbReference>
<dbReference type="AlphaFoldDB" id="A0A9Q8YGS0"/>
<evidence type="ECO:0000313" key="4">
    <source>
        <dbReference type="Proteomes" id="UP001214094"/>
    </source>
</evidence>
<dbReference type="EMBL" id="CP121310">
    <property type="protein sequence ID" value="WFP94833.1"/>
    <property type="molecule type" value="Genomic_DNA"/>
</dbReference>
<protein>
    <submittedName>
        <fullName evidence="1">Uncharacterized protein</fullName>
    </submittedName>
</protein>
<evidence type="ECO:0000313" key="3">
    <source>
        <dbReference type="Proteomes" id="UP001055460"/>
    </source>
</evidence>
<evidence type="ECO:0000313" key="2">
    <source>
        <dbReference type="EMBL" id="WFP94833.1"/>
    </source>
</evidence>
<sequence>MFRTAIAIAAVCAAVPSEAAAEQYRANEIKGEIVGRRIFLEAPLGGEFPLNYRRSGSVDGDGEALGLGRFVKPKDTGTWWIQSDRLCQQFRTWYDGRPMCFELYRVEQKKLKWIRNDGKTGIARIGPEL</sequence>
<reference evidence="2 4" key="2">
    <citation type="submission" date="2023-03" db="EMBL/GenBank/DDBJ databases">
        <title>Comparative genome and transcriptome analysis combination mining strategies for increasing vitamin B12 production of Ensifer adhaerens strain.</title>
        <authorList>
            <person name="Yongheng L."/>
        </authorList>
    </citation>
    <scope>NUCLEOTIDE SEQUENCE [LARGE SCALE GENOMIC DNA]</scope>
    <source>
        <strain evidence="2 4">Casida A-T305</strain>
        <plasmid evidence="2 4">unnamedB</plasmid>
    </source>
</reference>
<keyword evidence="4" id="KW-1185">Reference proteome</keyword>
<dbReference type="Proteomes" id="UP001055460">
    <property type="component" value="Plasmid pB"/>
</dbReference>
<gene>
    <name evidence="1" type="ORF">NE863_28605</name>
    <name evidence="2" type="ORF">P4B07_34195</name>
</gene>
<proteinExistence type="predicted"/>
<dbReference type="KEGG" id="eah:FA04_33665"/>
<organism evidence="1 3">
    <name type="scientific">Ensifer adhaerens</name>
    <name type="common">Sinorhizobium morelense</name>
    <dbReference type="NCBI Taxonomy" id="106592"/>
    <lineage>
        <taxon>Bacteria</taxon>
        <taxon>Pseudomonadati</taxon>
        <taxon>Pseudomonadota</taxon>
        <taxon>Alphaproteobacteria</taxon>
        <taxon>Hyphomicrobiales</taxon>
        <taxon>Rhizobiaceae</taxon>
        <taxon>Sinorhizobium/Ensifer group</taxon>
        <taxon>Ensifer</taxon>
    </lineage>
</organism>
<dbReference type="GeneID" id="29523044"/>
<evidence type="ECO:0000313" key="1">
    <source>
        <dbReference type="EMBL" id="USJ27845.1"/>
    </source>
</evidence>
<geneLocation type="plasmid" evidence="2 4">
    <name>unnamedB</name>
</geneLocation>
<name>A0A9Q8YGS0_ENSAD</name>
<dbReference type="EMBL" id="CP098809">
    <property type="protein sequence ID" value="USJ27845.1"/>
    <property type="molecule type" value="Genomic_DNA"/>
</dbReference>
<dbReference type="Proteomes" id="UP001214094">
    <property type="component" value="Plasmid unnamedB"/>
</dbReference>
<keyword evidence="1" id="KW-0614">Plasmid</keyword>
<reference evidence="1" key="1">
    <citation type="submission" date="2022-06" db="EMBL/GenBank/DDBJ databases">
        <title>Physiological and biochemical characterization and genomic elucidation of a strain of the genus Ensifer adhaerens M8 that combines arsenic oxidation and chromium reduction.</title>
        <authorList>
            <person name="Li X."/>
            <person name="Yu c."/>
        </authorList>
    </citation>
    <scope>NUCLEOTIDE SEQUENCE</scope>
    <source>
        <strain evidence="1">M8</strain>
        <plasmid evidence="1">pB</plasmid>
    </source>
</reference>
<geneLocation type="plasmid" evidence="1 3">
    <name>pB</name>
</geneLocation>